<dbReference type="InterPro" id="IPR045865">
    <property type="entry name" value="ACT-like_dom_sf"/>
</dbReference>
<evidence type="ECO:0000313" key="3">
    <source>
        <dbReference type="EMBL" id="CEL24905.1"/>
    </source>
</evidence>
<dbReference type="Gene3D" id="3.30.2130.10">
    <property type="entry name" value="VC0802-like"/>
    <property type="match status" value="1"/>
</dbReference>
<reference evidence="2" key="1">
    <citation type="submission" date="2013-12" db="EMBL/GenBank/DDBJ databases">
        <title>The complete genome sequence of Methanobacterium sp. BRM9.</title>
        <authorList>
            <consortium name="Pastoral Greenhouse Gas Research Consortium"/>
            <person name="Kelly W.J."/>
            <person name="Leahy S.C."/>
            <person name="Perry R."/>
            <person name="Li D."/>
            <person name="Altermann E."/>
            <person name="Lambie S.C."/>
            <person name="Attwood G.T."/>
        </authorList>
    </citation>
    <scope>NUCLEOTIDE SEQUENCE [LARGE SCALE GENOMIC DNA]</scope>
    <source>
        <strain evidence="2">BRM9</strain>
    </source>
</reference>
<dbReference type="STRING" id="2162.BRM9_1077"/>
<dbReference type="Proteomes" id="UP000029661">
    <property type="component" value="Chromosome"/>
</dbReference>
<evidence type="ECO:0000259" key="1">
    <source>
        <dbReference type="PROSITE" id="PS51671"/>
    </source>
</evidence>
<dbReference type="CDD" id="cd04882">
    <property type="entry name" value="ACT_Bt0572_2"/>
    <property type="match status" value="1"/>
</dbReference>
<dbReference type="EMBL" id="LN734822">
    <property type="protein sequence ID" value="CEL24905.1"/>
    <property type="molecule type" value="Genomic_DNA"/>
</dbReference>
<accession>A0A089ZHL9</accession>
<dbReference type="PROSITE" id="PS51671">
    <property type="entry name" value="ACT"/>
    <property type="match status" value="1"/>
</dbReference>
<dbReference type="Pfam" id="PF19571">
    <property type="entry name" value="ACT_8"/>
    <property type="match status" value="1"/>
</dbReference>
<organism evidence="2 4">
    <name type="scientific">Methanobacterium formicicum</name>
    <dbReference type="NCBI Taxonomy" id="2162"/>
    <lineage>
        <taxon>Archaea</taxon>
        <taxon>Methanobacteriati</taxon>
        <taxon>Methanobacteriota</taxon>
        <taxon>Methanomada group</taxon>
        <taxon>Methanobacteria</taxon>
        <taxon>Methanobacteriales</taxon>
        <taxon>Methanobacteriaceae</taxon>
        <taxon>Methanobacterium</taxon>
    </lineage>
</organism>
<dbReference type="Proteomes" id="UP000062768">
    <property type="component" value="Chromosome I"/>
</dbReference>
<dbReference type="InterPro" id="IPR002912">
    <property type="entry name" value="ACT_dom"/>
</dbReference>
<gene>
    <name evidence="2" type="ORF">BRM9_1077</name>
    <name evidence="3" type="ORF">MB9_1267</name>
</gene>
<dbReference type="OrthoDB" id="53154at2157"/>
<evidence type="ECO:0000313" key="5">
    <source>
        <dbReference type="Proteomes" id="UP000062768"/>
    </source>
</evidence>
<evidence type="ECO:0000313" key="2">
    <source>
        <dbReference type="EMBL" id="AIS31893.1"/>
    </source>
</evidence>
<dbReference type="PATRIC" id="fig|2162.10.peg.1325"/>
<dbReference type="SUPFAM" id="SSF55021">
    <property type="entry name" value="ACT-like"/>
    <property type="match status" value="2"/>
</dbReference>
<dbReference type="EMBL" id="CP006933">
    <property type="protein sequence ID" value="AIS31893.1"/>
    <property type="molecule type" value="Genomic_DNA"/>
</dbReference>
<sequence length="149" mass="16436">MSEDKRRKLKQISVFLENRKGRLWKAMNVLSGAEINIRALSIADTSGFGILRMIVHNPEEAKKALEADNFVVKVNEVIAVEVMDKPGGLDELLGVLNQADINVEYLYAFVEKKSDNAIVVLRTEDVDAGIAALEASNINILNADDVNLL</sequence>
<dbReference type="InterPro" id="IPR045739">
    <property type="entry name" value="ACT_dom_pair"/>
</dbReference>
<evidence type="ECO:0000313" key="4">
    <source>
        <dbReference type="Proteomes" id="UP000029661"/>
    </source>
</evidence>
<dbReference type="PANTHER" id="PTHR40099">
    <property type="entry name" value="ACETOLACTATE SYNTHASE, SMALL SUBUNIT"/>
    <property type="match status" value="1"/>
</dbReference>
<name>A0A089ZHL9_METFO</name>
<dbReference type="CDD" id="cd04908">
    <property type="entry name" value="ACT_Bt0572_1"/>
    <property type="match status" value="1"/>
</dbReference>
<dbReference type="KEGG" id="mfc:BRM9_1077"/>
<reference evidence="3" key="2">
    <citation type="submission" date="2014-09" db="EMBL/GenBank/DDBJ databases">
        <authorList>
            <person name="Bishop-Lilly K.A."/>
            <person name="Broomall S.M."/>
            <person name="Chain P.S."/>
            <person name="Chertkov O."/>
            <person name="Coyne S.R."/>
            <person name="Daligault H.E."/>
            <person name="Davenport K.W."/>
            <person name="Erkkila T."/>
            <person name="Frey K.G."/>
            <person name="Gibbons H.S."/>
            <person name="Gu W."/>
            <person name="Jaissle J."/>
            <person name="Johnson S.L."/>
            <person name="Koroleva G.I."/>
            <person name="Ladner J.T."/>
            <person name="Lo C.-C."/>
            <person name="Minogue T.D."/>
            <person name="Munk C."/>
            <person name="Palacios G.F."/>
            <person name="Redden C.L."/>
            <person name="Rosenzweig C.N."/>
            <person name="Scholz M.B."/>
            <person name="Teshima H."/>
            <person name="Xu Y."/>
        </authorList>
    </citation>
    <scope>NUCLEOTIDE SEQUENCE</scope>
    <source>
        <strain evidence="3">Mb9</strain>
    </source>
</reference>
<protein>
    <submittedName>
        <fullName evidence="2 3">ACT domain-containing protein</fullName>
    </submittedName>
</protein>
<dbReference type="RefSeq" id="WP_048085074.1">
    <property type="nucleotide sequence ID" value="NZ_CP006933.1"/>
</dbReference>
<feature type="domain" description="ACT" evidence="1">
    <location>
        <begin position="11"/>
        <end position="79"/>
    </location>
</feature>
<dbReference type="AlphaFoldDB" id="A0A089ZHL9"/>
<dbReference type="PANTHER" id="PTHR40099:SF1">
    <property type="entry name" value="ACETOLACTATE SYNTHASE, SMALL SUBUNIT"/>
    <property type="match status" value="1"/>
</dbReference>
<keyword evidence="5" id="KW-1185">Reference proteome</keyword>
<proteinExistence type="predicted"/>
<dbReference type="GeneID" id="26739513"/>